<sequence>MKKKLADGASVSLGTELPVDLQPWEYRIYTTSIRQ</sequence>
<accession>A0A3D9JN30</accession>
<dbReference type="AlphaFoldDB" id="A0A3D9JN30"/>
<comment type="caution">
    <text evidence="1">The sequence shown here is derived from an EMBL/GenBank/DDBJ whole genome shotgun (WGS) entry which is preliminary data.</text>
</comment>
<gene>
    <name evidence="1" type="ORF">DFP98_11597</name>
</gene>
<name>A0A3D9JN30_9BACL</name>
<proteinExistence type="predicted"/>
<organism evidence="1 2">
    <name type="scientific">Cohnella phaseoli</name>
    <dbReference type="NCBI Taxonomy" id="456490"/>
    <lineage>
        <taxon>Bacteria</taxon>
        <taxon>Bacillati</taxon>
        <taxon>Bacillota</taxon>
        <taxon>Bacilli</taxon>
        <taxon>Bacillales</taxon>
        <taxon>Paenibacillaceae</taxon>
        <taxon>Cohnella</taxon>
    </lineage>
</organism>
<evidence type="ECO:0000313" key="1">
    <source>
        <dbReference type="EMBL" id="RED75482.1"/>
    </source>
</evidence>
<dbReference type="EMBL" id="QRDZ01000015">
    <property type="protein sequence ID" value="RED75482.1"/>
    <property type="molecule type" value="Genomic_DNA"/>
</dbReference>
<keyword evidence="2" id="KW-1185">Reference proteome</keyword>
<evidence type="ECO:0000313" key="2">
    <source>
        <dbReference type="Proteomes" id="UP000256977"/>
    </source>
</evidence>
<dbReference type="Proteomes" id="UP000256977">
    <property type="component" value="Unassembled WGS sequence"/>
</dbReference>
<protein>
    <submittedName>
        <fullName evidence="1">Uncharacterized protein</fullName>
    </submittedName>
</protein>
<reference evidence="1 2" key="1">
    <citation type="submission" date="2018-07" db="EMBL/GenBank/DDBJ databases">
        <title>Genomic Encyclopedia of Type Strains, Phase III (KMG-III): the genomes of soil and plant-associated and newly described type strains.</title>
        <authorList>
            <person name="Whitman W."/>
        </authorList>
    </citation>
    <scope>NUCLEOTIDE SEQUENCE [LARGE SCALE GENOMIC DNA]</scope>
    <source>
        <strain evidence="1 2">CECT 7287</strain>
    </source>
</reference>